<name>T1A5P4_9ZZZZ</name>
<dbReference type="InterPro" id="IPR008274">
    <property type="entry name" value="AldOxase/xan_DH_MoCoBD1"/>
</dbReference>
<proteinExistence type="predicted"/>
<keyword evidence="2 4" id="KW-0560">Oxidoreductase</keyword>
<feature type="non-terminal residue" evidence="4">
    <location>
        <position position="184"/>
    </location>
</feature>
<accession>T1A5P4</accession>
<dbReference type="Pfam" id="PF02738">
    <property type="entry name" value="MoCoBD_1"/>
    <property type="match status" value="1"/>
</dbReference>
<protein>
    <submittedName>
        <fullName evidence="4">Aldehyde oxidase and xanthine dehydrogenase, molybdopterin binding domain protein</fullName>
        <ecNumber evidence="4">1.-.-.-</ecNumber>
    </submittedName>
</protein>
<comment type="caution">
    <text evidence="4">The sequence shown here is derived from an EMBL/GenBank/DDBJ whole genome shotgun (WGS) entry which is preliminary data.</text>
</comment>
<sequence>RLLPPAHRDAERPLFASASIDYEFQPIAAVAAPTRARALAAVAAVRATVDPAPVVADLESIFPEWPGSDAAGSPSVAAHVHAVRGDVEAAFGEADRVVREIYRTSSVHQVALEPHACLARVDGDRWTVRTSTQSPFGTREDLATMLGLPESALVVEGTWVGGGFGGKGAPLLEPYALLLAKASG</sequence>
<dbReference type="InterPro" id="IPR016208">
    <property type="entry name" value="Ald_Oxase/xanthine_DH-like"/>
</dbReference>
<evidence type="ECO:0000256" key="2">
    <source>
        <dbReference type="ARBA" id="ARBA00023002"/>
    </source>
</evidence>
<dbReference type="SUPFAM" id="SSF56003">
    <property type="entry name" value="Molybdenum cofactor-binding domain"/>
    <property type="match status" value="1"/>
</dbReference>
<dbReference type="GO" id="GO:0005506">
    <property type="term" value="F:iron ion binding"/>
    <property type="evidence" value="ECO:0007669"/>
    <property type="project" value="InterPro"/>
</dbReference>
<dbReference type="InterPro" id="IPR036856">
    <property type="entry name" value="Ald_Oxase/Xan_DH_a/b_sf"/>
</dbReference>
<reference evidence="4" key="1">
    <citation type="submission" date="2013-08" db="EMBL/GenBank/DDBJ databases">
        <authorList>
            <person name="Mendez C."/>
            <person name="Richter M."/>
            <person name="Ferrer M."/>
            <person name="Sanchez J."/>
        </authorList>
    </citation>
    <scope>NUCLEOTIDE SEQUENCE</scope>
</reference>
<dbReference type="EMBL" id="AUZZ01008551">
    <property type="protein sequence ID" value="EQD37160.1"/>
    <property type="molecule type" value="Genomic_DNA"/>
</dbReference>
<feature type="domain" description="Aldehyde oxidase/xanthine dehydrogenase first molybdopterin binding" evidence="3">
    <location>
        <begin position="79"/>
        <end position="183"/>
    </location>
</feature>
<dbReference type="GO" id="GO:0016491">
    <property type="term" value="F:oxidoreductase activity"/>
    <property type="evidence" value="ECO:0007669"/>
    <property type="project" value="UniProtKB-KW"/>
</dbReference>
<dbReference type="AlphaFoldDB" id="T1A5P4"/>
<dbReference type="SUPFAM" id="SSF54665">
    <property type="entry name" value="CO dehydrogenase molybdoprotein N-domain-like"/>
    <property type="match status" value="1"/>
</dbReference>
<dbReference type="InterPro" id="IPR037165">
    <property type="entry name" value="AldOxase/xan_DH_Mopterin-bd_sf"/>
</dbReference>
<reference evidence="4" key="2">
    <citation type="journal article" date="2014" name="ISME J.">
        <title>Microbial stratification in low pH oxic and suboxic macroscopic growths along an acid mine drainage.</title>
        <authorList>
            <person name="Mendez-Garcia C."/>
            <person name="Mesa V."/>
            <person name="Sprenger R.R."/>
            <person name="Richter M."/>
            <person name="Diez M.S."/>
            <person name="Solano J."/>
            <person name="Bargiela R."/>
            <person name="Golyshina O.V."/>
            <person name="Manteca A."/>
            <person name="Ramos J.L."/>
            <person name="Gallego J.R."/>
            <person name="Llorente I."/>
            <person name="Martins Dos Santos V.A."/>
            <person name="Jensen O.N."/>
            <person name="Pelaez A.I."/>
            <person name="Sanchez J."/>
            <person name="Ferrer M."/>
        </authorList>
    </citation>
    <scope>NUCLEOTIDE SEQUENCE</scope>
</reference>
<dbReference type="EC" id="1.-.-.-" evidence="4"/>
<dbReference type="PANTHER" id="PTHR11908">
    <property type="entry name" value="XANTHINE DEHYDROGENASE"/>
    <property type="match status" value="1"/>
</dbReference>
<keyword evidence="1" id="KW-0500">Molybdenum</keyword>
<organism evidence="4">
    <name type="scientific">mine drainage metagenome</name>
    <dbReference type="NCBI Taxonomy" id="410659"/>
    <lineage>
        <taxon>unclassified sequences</taxon>
        <taxon>metagenomes</taxon>
        <taxon>ecological metagenomes</taxon>
    </lineage>
</organism>
<gene>
    <name evidence="4" type="ORF">B2A_11831</name>
</gene>
<dbReference type="Gene3D" id="3.30.365.10">
    <property type="entry name" value="Aldehyde oxidase/xanthine dehydrogenase, molybdopterin binding domain"/>
    <property type="match status" value="2"/>
</dbReference>
<dbReference type="Gene3D" id="3.90.1170.50">
    <property type="entry name" value="Aldehyde oxidase/xanthine dehydrogenase, a/b hammerhead"/>
    <property type="match status" value="1"/>
</dbReference>
<evidence type="ECO:0000259" key="3">
    <source>
        <dbReference type="Pfam" id="PF02738"/>
    </source>
</evidence>
<evidence type="ECO:0000313" key="4">
    <source>
        <dbReference type="EMBL" id="EQD37160.1"/>
    </source>
</evidence>
<dbReference type="PANTHER" id="PTHR11908:SF132">
    <property type="entry name" value="ALDEHYDE OXIDASE 1-RELATED"/>
    <property type="match status" value="1"/>
</dbReference>
<feature type="non-terminal residue" evidence="4">
    <location>
        <position position="1"/>
    </location>
</feature>
<evidence type="ECO:0000256" key="1">
    <source>
        <dbReference type="ARBA" id="ARBA00022505"/>
    </source>
</evidence>